<proteinExistence type="predicted"/>
<reference evidence="2 3" key="1">
    <citation type="journal article" date="2021" name="Nat. Plants">
        <title>The Taxus genome provides insights into paclitaxel biosynthesis.</title>
        <authorList>
            <person name="Xiong X."/>
            <person name="Gou J."/>
            <person name="Liao Q."/>
            <person name="Li Y."/>
            <person name="Zhou Q."/>
            <person name="Bi G."/>
            <person name="Li C."/>
            <person name="Du R."/>
            <person name="Wang X."/>
            <person name="Sun T."/>
            <person name="Guo L."/>
            <person name="Liang H."/>
            <person name="Lu P."/>
            <person name="Wu Y."/>
            <person name="Zhang Z."/>
            <person name="Ro D.K."/>
            <person name="Shang Y."/>
            <person name="Huang S."/>
            <person name="Yan J."/>
        </authorList>
    </citation>
    <scope>NUCLEOTIDE SEQUENCE [LARGE SCALE GENOMIC DNA]</scope>
    <source>
        <strain evidence="2">Ta-2019</strain>
    </source>
</reference>
<organism evidence="2 3">
    <name type="scientific">Taxus chinensis</name>
    <name type="common">Chinese yew</name>
    <name type="synonym">Taxus wallichiana var. chinensis</name>
    <dbReference type="NCBI Taxonomy" id="29808"/>
    <lineage>
        <taxon>Eukaryota</taxon>
        <taxon>Viridiplantae</taxon>
        <taxon>Streptophyta</taxon>
        <taxon>Embryophyta</taxon>
        <taxon>Tracheophyta</taxon>
        <taxon>Spermatophyta</taxon>
        <taxon>Pinopsida</taxon>
        <taxon>Pinidae</taxon>
        <taxon>Conifers II</taxon>
        <taxon>Cupressales</taxon>
        <taxon>Taxaceae</taxon>
        <taxon>Taxus</taxon>
    </lineage>
</organism>
<dbReference type="EMBL" id="JAHRHJ020000010">
    <property type="protein sequence ID" value="KAH9298304.1"/>
    <property type="molecule type" value="Genomic_DNA"/>
</dbReference>
<dbReference type="Proteomes" id="UP000824469">
    <property type="component" value="Unassembled WGS sequence"/>
</dbReference>
<gene>
    <name evidence="2" type="ORF">KI387_029986</name>
</gene>
<evidence type="ECO:0008006" key="4">
    <source>
        <dbReference type="Google" id="ProtNLM"/>
    </source>
</evidence>
<name>A0AA38CL80_TAXCH</name>
<keyword evidence="3" id="KW-1185">Reference proteome</keyword>
<comment type="caution">
    <text evidence="2">The sequence shown here is derived from an EMBL/GenBank/DDBJ whole genome shotgun (WGS) entry which is preliminary data.</text>
</comment>
<evidence type="ECO:0000256" key="1">
    <source>
        <dbReference type="SAM" id="MobiDB-lite"/>
    </source>
</evidence>
<evidence type="ECO:0000313" key="3">
    <source>
        <dbReference type="Proteomes" id="UP000824469"/>
    </source>
</evidence>
<feature type="region of interest" description="Disordered" evidence="1">
    <location>
        <begin position="23"/>
        <end position="58"/>
    </location>
</feature>
<sequence>SLRSEIQKDFHVMQQDFLNAISNTTSNASHMGSTRNGHTDPNQSNQRGFFNHSSGSSHQWRGMIPKVEMRKFDGKDPLNWITQMENFFDLHQIPGGQK</sequence>
<evidence type="ECO:0000313" key="2">
    <source>
        <dbReference type="EMBL" id="KAH9298304.1"/>
    </source>
</evidence>
<dbReference type="AlphaFoldDB" id="A0AA38CL80"/>
<accession>A0AA38CL80</accession>
<protein>
    <recommendedName>
        <fullName evidence="4">Retrotransposon gag protein</fullName>
    </recommendedName>
</protein>
<feature type="non-terminal residue" evidence="2">
    <location>
        <position position="98"/>
    </location>
</feature>
<feature type="non-terminal residue" evidence="2">
    <location>
        <position position="1"/>
    </location>
</feature>